<evidence type="ECO:0000256" key="7">
    <source>
        <dbReference type="ARBA" id="ARBA00023215"/>
    </source>
</evidence>
<evidence type="ECO:0000256" key="4">
    <source>
        <dbReference type="ARBA" id="ARBA00022608"/>
    </source>
</evidence>
<dbReference type="PROSITE" id="PS50189">
    <property type="entry name" value="NTR"/>
    <property type="match status" value="1"/>
</dbReference>
<feature type="domain" description="NTR" evidence="11">
    <location>
        <begin position="26"/>
        <end position="144"/>
    </location>
</feature>
<keyword evidence="8" id="KW-0862">Zinc</keyword>
<name>A0A653C0C1_CALMS</name>
<evidence type="ECO:0000256" key="8">
    <source>
        <dbReference type="PIRSR" id="PIRSR601820-1"/>
    </source>
</evidence>
<dbReference type="Gene3D" id="2.40.50.120">
    <property type="match status" value="1"/>
</dbReference>
<organism evidence="12 13">
    <name type="scientific">Callosobruchus maculatus</name>
    <name type="common">Southern cowpea weevil</name>
    <name type="synonym">Pulse bruchid</name>
    <dbReference type="NCBI Taxonomy" id="64391"/>
    <lineage>
        <taxon>Eukaryota</taxon>
        <taxon>Metazoa</taxon>
        <taxon>Ecdysozoa</taxon>
        <taxon>Arthropoda</taxon>
        <taxon>Hexapoda</taxon>
        <taxon>Insecta</taxon>
        <taxon>Pterygota</taxon>
        <taxon>Neoptera</taxon>
        <taxon>Endopterygota</taxon>
        <taxon>Coleoptera</taxon>
        <taxon>Polyphaga</taxon>
        <taxon>Cucujiformia</taxon>
        <taxon>Chrysomeloidea</taxon>
        <taxon>Chrysomelidae</taxon>
        <taxon>Bruchinae</taxon>
        <taxon>Bruchini</taxon>
        <taxon>Callosobruchus</taxon>
    </lineage>
</organism>
<feature type="disulfide bond" evidence="9">
    <location>
        <begin position="26"/>
        <end position="92"/>
    </location>
</feature>
<proteinExistence type="inferred from homology"/>
<dbReference type="InterPro" id="IPR001134">
    <property type="entry name" value="Netrin_domain"/>
</dbReference>
<reference evidence="12 13" key="1">
    <citation type="submission" date="2019-01" db="EMBL/GenBank/DDBJ databases">
        <authorList>
            <person name="Sayadi A."/>
        </authorList>
    </citation>
    <scope>NUCLEOTIDE SEQUENCE [LARGE SCALE GENOMIC DNA]</scope>
</reference>
<feature type="disulfide bond" evidence="9">
    <location>
        <begin position="38"/>
        <end position="144"/>
    </location>
</feature>
<feature type="chain" id="PRO_5024936591" description="NTR domain-containing protein" evidence="10">
    <location>
        <begin position="26"/>
        <end position="211"/>
    </location>
</feature>
<keyword evidence="4" id="KW-0483">Metalloprotease inhibitor</keyword>
<dbReference type="AlphaFoldDB" id="A0A653C0C1"/>
<comment type="similarity">
    <text evidence="2">Belongs to the protease inhibitor I35 (TIMP) family.</text>
</comment>
<dbReference type="InterPro" id="IPR001820">
    <property type="entry name" value="TIMP"/>
</dbReference>
<dbReference type="PANTHER" id="PTHR11844:SF33">
    <property type="entry name" value="TISSUE INHIBITOR OF METALLOPROTEINASE"/>
    <property type="match status" value="1"/>
</dbReference>
<dbReference type="InterPro" id="IPR008993">
    <property type="entry name" value="TIMP-like_OB-fold"/>
</dbReference>
<dbReference type="GO" id="GO:0031012">
    <property type="term" value="C:extracellular matrix"/>
    <property type="evidence" value="ECO:0007669"/>
    <property type="project" value="TreeGrafter"/>
</dbReference>
<evidence type="ECO:0000256" key="6">
    <source>
        <dbReference type="ARBA" id="ARBA00023157"/>
    </source>
</evidence>
<accession>A0A653C0C1</accession>
<dbReference type="GO" id="GO:0046872">
    <property type="term" value="F:metal ion binding"/>
    <property type="evidence" value="ECO:0007669"/>
    <property type="project" value="UniProtKB-KW"/>
</dbReference>
<feature type="signal peptide" evidence="10">
    <location>
        <begin position="1"/>
        <end position="25"/>
    </location>
</feature>
<keyword evidence="13" id="KW-1185">Reference proteome</keyword>
<sequence length="211" mass="24483">MIMKSEAIIPLGVVFCLMFVCDGEACSCMRQHPQTLFCRSDFVVLARVKRERVFNDTRMFKIRVRREYKVSEKGVIALKSGRVLTPESDGFCGVKMEVGKLYIISGRIESLKARINQCASWIQKWELTSRRQRKGLKLLYKNGCTCDVKYCSKKKCPRQLDSCVANWASRCEEREGICLRQPKGCMWMKTRALAQCRRRYFYKEGGLETLT</sequence>
<dbReference type="GO" id="GO:0051045">
    <property type="term" value="P:negative regulation of membrane protein ectodomain proteolysis"/>
    <property type="evidence" value="ECO:0007669"/>
    <property type="project" value="TreeGrafter"/>
</dbReference>
<dbReference type="Gene3D" id="3.90.370.10">
    <property type="entry name" value="Tissue inhibitor of metalloproteinase-1. Chain B, domain 1"/>
    <property type="match status" value="1"/>
</dbReference>
<feature type="disulfide bond" evidence="9">
    <location>
        <begin position="151"/>
        <end position="156"/>
    </location>
</feature>
<keyword evidence="6 9" id="KW-1015">Disulfide bond</keyword>
<evidence type="ECO:0000256" key="5">
    <source>
        <dbReference type="ARBA" id="ARBA00022690"/>
    </source>
</evidence>
<dbReference type="EMBL" id="CAACVG010006558">
    <property type="protein sequence ID" value="VEN40617.1"/>
    <property type="molecule type" value="Genomic_DNA"/>
</dbReference>
<keyword evidence="8" id="KW-0479">Metal-binding</keyword>
<dbReference type="Proteomes" id="UP000410492">
    <property type="component" value="Unassembled WGS sequence"/>
</dbReference>
<keyword evidence="3" id="KW-0964">Secreted</keyword>
<comment type="subcellular location">
    <subcellularLocation>
        <location evidence="1">Secreted</location>
    </subcellularLocation>
</comment>
<dbReference type="SMART" id="SM00206">
    <property type="entry name" value="NTR"/>
    <property type="match status" value="1"/>
</dbReference>
<gene>
    <name evidence="12" type="ORF">CALMAC_LOCUS4713</name>
</gene>
<evidence type="ECO:0000313" key="13">
    <source>
        <dbReference type="Proteomes" id="UP000410492"/>
    </source>
</evidence>
<feature type="disulfide bond" evidence="9">
    <location>
        <begin position="163"/>
        <end position="178"/>
    </location>
</feature>
<evidence type="ECO:0000256" key="1">
    <source>
        <dbReference type="ARBA" id="ARBA00004613"/>
    </source>
</evidence>
<protein>
    <recommendedName>
        <fullName evidence="11">NTR domain-containing protein</fullName>
    </recommendedName>
</protein>
<feature type="disulfide bond" evidence="9">
    <location>
        <begin position="28"/>
        <end position="118"/>
    </location>
</feature>
<dbReference type="InterPro" id="IPR027465">
    <property type="entry name" value="TIMP_C"/>
</dbReference>
<keyword evidence="7" id="KW-0481">Metalloenzyme inhibitor</keyword>
<dbReference type="CDD" id="cd03577">
    <property type="entry name" value="NTR_TIMP_like"/>
    <property type="match status" value="1"/>
</dbReference>
<dbReference type="GO" id="GO:0005615">
    <property type="term" value="C:extracellular space"/>
    <property type="evidence" value="ECO:0007669"/>
    <property type="project" value="TreeGrafter"/>
</dbReference>
<keyword evidence="10" id="KW-0732">Signal</keyword>
<feature type="disulfide bond" evidence="9">
    <location>
        <begin position="146"/>
        <end position="185"/>
    </location>
</feature>
<dbReference type="Pfam" id="PF00965">
    <property type="entry name" value="TIMP"/>
    <property type="match status" value="1"/>
</dbReference>
<feature type="binding site" evidence="8">
    <location>
        <position position="26"/>
    </location>
    <ligand>
        <name>Zn(2+)</name>
        <dbReference type="ChEBI" id="CHEBI:29105"/>
        <note>ligand shared with metalloproteinase partner</note>
    </ligand>
</feature>
<dbReference type="SUPFAM" id="SSF50242">
    <property type="entry name" value="TIMP-like"/>
    <property type="match status" value="1"/>
</dbReference>
<dbReference type="GO" id="GO:0002020">
    <property type="term" value="F:protease binding"/>
    <property type="evidence" value="ECO:0007669"/>
    <property type="project" value="TreeGrafter"/>
</dbReference>
<evidence type="ECO:0000313" key="12">
    <source>
        <dbReference type="EMBL" id="VEN40617.1"/>
    </source>
</evidence>
<keyword evidence="5" id="KW-0646">Protease inhibitor</keyword>
<evidence type="ECO:0000256" key="10">
    <source>
        <dbReference type="SAM" id="SignalP"/>
    </source>
</evidence>
<evidence type="ECO:0000256" key="3">
    <source>
        <dbReference type="ARBA" id="ARBA00022525"/>
    </source>
</evidence>
<dbReference type="PANTHER" id="PTHR11844">
    <property type="entry name" value="METALLOPROTEASE INHIBITOR"/>
    <property type="match status" value="1"/>
</dbReference>
<evidence type="ECO:0000259" key="11">
    <source>
        <dbReference type="PROSITE" id="PS50189"/>
    </source>
</evidence>
<evidence type="ECO:0000256" key="2">
    <source>
        <dbReference type="ARBA" id="ARBA00011027"/>
    </source>
</evidence>
<evidence type="ECO:0000256" key="9">
    <source>
        <dbReference type="PIRSR" id="PIRSR601820-3"/>
    </source>
</evidence>
<dbReference type="GO" id="GO:0008191">
    <property type="term" value="F:metalloendopeptidase inhibitor activity"/>
    <property type="evidence" value="ECO:0007669"/>
    <property type="project" value="InterPro"/>
</dbReference>